<proteinExistence type="predicted"/>
<organism evidence="2 3">
    <name type="scientific">Denitromonas halophila</name>
    <dbReference type="NCBI Taxonomy" id="1629404"/>
    <lineage>
        <taxon>Bacteria</taxon>
        <taxon>Pseudomonadati</taxon>
        <taxon>Pseudomonadota</taxon>
        <taxon>Betaproteobacteria</taxon>
        <taxon>Rhodocyclales</taxon>
        <taxon>Zoogloeaceae</taxon>
        <taxon>Denitromonas</taxon>
    </lineage>
</organism>
<dbReference type="InterPro" id="IPR052718">
    <property type="entry name" value="NmrA-type_oxidoreductase"/>
</dbReference>
<evidence type="ECO:0000313" key="2">
    <source>
        <dbReference type="EMBL" id="TVO79675.1"/>
    </source>
</evidence>
<evidence type="ECO:0000259" key="1">
    <source>
        <dbReference type="Pfam" id="PF13460"/>
    </source>
</evidence>
<name>A0A557SQJ8_9RHOO</name>
<accession>A0A557SQJ8</accession>
<comment type="caution">
    <text evidence="2">The sequence shown here is derived from an EMBL/GenBank/DDBJ whole genome shotgun (WGS) entry which is preliminary data.</text>
</comment>
<dbReference type="Gene3D" id="3.40.50.720">
    <property type="entry name" value="NAD(P)-binding Rossmann-like Domain"/>
    <property type="match status" value="1"/>
</dbReference>
<dbReference type="SUPFAM" id="SSF51735">
    <property type="entry name" value="NAD(P)-binding Rossmann-fold domains"/>
    <property type="match status" value="1"/>
</dbReference>
<dbReference type="PANTHER" id="PTHR47129:SF1">
    <property type="entry name" value="NMRA-LIKE DOMAIN-CONTAINING PROTEIN"/>
    <property type="match status" value="1"/>
</dbReference>
<dbReference type="EMBL" id="VMNI01000001">
    <property type="protein sequence ID" value="TVO79675.1"/>
    <property type="molecule type" value="Genomic_DNA"/>
</dbReference>
<dbReference type="Pfam" id="PF13460">
    <property type="entry name" value="NAD_binding_10"/>
    <property type="match status" value="1"/>
</dbReference>
<protein>
    <submittedName>
        <fullName evidence="2">SDR family NAD(P)-dependent oxidoreductase</fullName>
    </submittedName>
</protein>
<dbReference type="Proteomes" id="UP000318349">
    <property type="component" value="Unassembled WGS sequence"/>
</dbReference>
<feature type="domain" description="NAD(P)-binding" evidence="1">
    <location>
        <begin position="8"/>
        <end position="144"/>
    </location>
</feature>
<evidence type="ECO:0000313" key="3">
    <source>
        <dbReference type="Proteomes" id="UP000318349"/>
    </source>
</evidence>
<gene>
    <name evidence="2" type="ORF">FHP89_00215</name>
</gene>
<dbReference type="PANTHER" id="PTHR47129">
    <property type="entry name" value="QUINONE OXIDOREDUCTASE 2"/>
    <property type="match status" value="1"/>
</dbReference>
<dbReference type="AlphaFoldDB" id="A0A557SQJ8"/>
<reference evidence="2 3" key="1">
    <citation type="submission" date="2019-07" db="EMBL/GenBank/DDBJ databases">
        <title>The pathways for chlorine oxyanion respiration interact through the shared metabolite chlorate.</title>
        <authorList>
            <person name="Barnum T.P."/>
            <person name="Cheng Y."/>
            <person name="Hill K.A."/>
            <person name="Lucas L.N."/>
            <person name="Carlson H.K."/>
            <person name="Coates J.D."/>
        </authorList>
    </citation>
    <scope>NUCLEOTIDE SEQUENCE [LARGE SCALE GENOMIC DNA]</scope>
    <source>
        <strain evidence="2 3">SFB-1</strain>
    </source>
</reference>
<dbReference type="Gene3D" id="3.90.25.10">
    <property type="entry name" value="UDP-galactose 4-epimerase, domain 1"/>
    <property type="match status" value="1"/>
</dbReference>
<dbReference type="InterPro" id="IPR036291">
    <property type="entry name" value="NAD(P)-bd_dom_sf"/>
</dbReference>
<dbReference type="InterPro" id="IPR016040">
    <property type="entry name" value="NAD(P)-bd_dom"/>
</dbReference>
<sequence>MNIAITAASGHLGAAIVKATVQRIGADHVVAVARTPEKAKGLGVAVRPGSYDDRSALELAFEGIDTVLLVSGMDAPEKRIDQHRNVIEAAKAAGVRKMVYTSIQGPLTDSAFSPIVQSNRQTEDDLKASGLDWVIGRNGIYIEPDVDYIDTYKAKGEVANCAGDGLCGYTTRPELADAYTCLLTEAQHTGQTYNLHGERITQTALAHYLSDAFDVDLRYRAMSVEAYRAERIAELGEFLGSVIAGIYQGIRAGAYDAPSDFERAAGRAHQAWPDYFAALKAAQRQA</sequence>